<comment type="subcellular location">
    <subcellularLocation>
        <location evidence="1">Membrane</location>
        <topology evidence="1">Multi-pass membrane protein</topology>
    </subcellularLocation>
</comment>
<evidence type="ECO:0000256" key="2">
    <source>
        <dbReference type="ARBA" id="ARBA00006690"/>
    </source>
</evidence>
<dbReference type="PANTHER" id="PTHR31326:SF3">
    <property type="entry name" value="PROTEIN CLT3, CHLOROPLASTIC"/>
    <property type="match status" value="1"/>
</dbReference>
<evidence type="ECO:0000256" key="3">
    <source>
        <dbReference type="ARBA" id="ARBA00022448"/>
    </source>
</evidence>
<proteinExistence type="inferred from homology"/>
<keyword evidence="5" id="KW-1133">Transmembrane helix</keyword>
<reference evidence="7 8" key="1">
    <citation type="submission" date="2024-02" db="EMBL/GenBank/DDBJ databases">
        <authorList>
            <person name="Vignale AGUSTIN F."/>
            <person name="Sosa J E."/>
            <person name="Modenutti C."/>
        </authorList>
    </citation>
    <scope>NUCLEOTIDE SEQUENCE [LARGE SCALE GENOMIC DNA]</scope>
</reference>
<keyword evidence="6" id="KW-0472">Membrane</keyword>
<sequence length="200" mass="22137">MSACGRRIIAGAAASPTARICQVSQRQPAIANELWRVSGNQIDRRRGIILQSPRQSRRWVIEAVGPGGKVSVRNDGGDEEKKVGPCAYAVGDQEVRELVQERRVENDDRRVEVVVAAAVTVVLGVGNRVLYKLALVPLKHYPFFLAQLATFGLKQRWAYHDLVIFTSNIHDSCNQPCPHYRPVAMTLSQGPDNPNATNTR</sequence>
<evidence type="ECO:0000313" key="7">
    <source>
        <dbReference type="EMBL" id="CAK9139088.1"/>
    </source>
</evidence>
<dbReference type="PANTHER" id="PTHR31326">
    <property type="entry name" value="PROTEIN CLT2, CHLOROPLASTIC"/>
    <property type="match status" value="1"/>
</dbReference>
<dbReference type="AlphaFoldDB" id="A0ABC8R2R1"/>
<comment type="similarity">
    <text evidence="2">Belongs to the CRT-like transporter family.</text>
</comment>
<name>A0ABC8R2R1_9AQUA</name>
<protein>
    <submittedName>
        <fullName evidence="7">Uncharacterized protein</fullName>
    </submittedName>
</protein>
<keyword evidence="3" id="KW-0813">Transport</keyword>
<keyword evidence="8" id="KW-1185">Reference proteome</keyword>
<keyword evidence="4" id="KW-0812">Transmembrane</keyword>
<evidence type="ECO:0000256" key="4">
    <source>
        <dbReference type="ARBA" id="ARBA00022692"/>
    </source>
</evidence>
<evidence type="ECO:0000256" key="5">
    <source>
        <dbReference type="ARBA" id="ARBA00022989"/>
    </source>
</evidence>
<dbReference type="InterPro" id="IPR013936">
    <property type="entry name" value="CRT-like"/>
</dbReference>
<comment type="caution">
    <text evidence="7">The sequence shown here is derived from an EMBL/GenBank/DDBJ whole genome shotgun (WGS) entry which is preliminary data.</text>
</comment>
<dbReference type="Proteomes" id="UP001642360">
    <property type="component" value="Unassembled WGS sequence"/>
</dbReference>
<accession>A0ABC8R2R1</accession>
<organism evidence="7 8">
    <name type="scientific">Ilex paraguariensis</name>
    <name type="common">yerba mate</name>
    <dbReference type="NCBI Taxonomy" id="185542"/>
    <lineage>
        <taxon>Eukaryota</taxon>
        <taxon>Viridiplantae</taxon>
        <taxon>Streptophyta</taxon>
        <taxon>Embryophyta</taxon>
        <taxon>Tracheophyta</taxon>
        <taxon>Spermatophyta</taxon>
        <taxon>Magnoliopsida</taxon>
        <taxon>eudicotyledons</taxon>
        <taxon>Gunneridae</taxon>
        <taxon>Pentapetalae</taxon>
        <taxon>asterids</taxon>
        <taxon>campanulids</taxon>
        <taxon>Aquifoliales</taxon>
        <taxon>Aquifoliaceae</taxon>
        <taxon>Ilex</taxon>
    </lineage>
</organism>
<evidence type="ECO:0000256" key="6">
    <source>
        <dbReference type="ARBA" id="ARBA00023136"/>
    </source>
</evidence>
<evidence type="ECO:0000313" key="8">
    <source>
        <dbReference type="Proteomes" id="UP001642360"/>
    </source>
</evidence>
<dbReference type="GO" id="GO:0016020">
    <property type="term" value="C:membrane"/>
    <property type="evidence" value="ECO:0007669"/>
    <property type="project" value="UniProtKB-SubCell"/>
</dbReference>
<gene>
    <name evidence="7" type="ORF">ILEXP_LOCUS6443</name>
</gene>
<evidence type="ECO:0000256" key="1">
    <source>
        <dbReference type="ARBA" id="ARBA00004141"/>
    </source>
</evidence>
<dbReference type="EMBL" id="CAUOFW020000935">
    <property type="protein sequence ID" value="CAK9139088.1"/>
    <property type="molecule type" value="Genomic_DNA"/>
</dbReference>